<keyword evidence="2" id="KW-1185">Reference proteome</keyword>
<protein>
    <submittedName>
        <fullName evidence="1">Uncharacterized protein</fullName>
    </submittedName>
</protein>
<organism evidence="1 2">
    <name type="scientific">Mucilaginibacter polytrichastri</name>
    <dbReference type="NCBI Taxonomy" id="1302689"/>
    <lineage>
        <taxon>Bacteria</taxon>
        <taxon>Pseudomonadati</taxon>
        <taxon>Bacteroidota</taxon>
        <taxon>Sphingobacteriia</taxon>
        <taxon>Sphingobacteriales</taxon>
        <taxon>Sphingobacteriaceae</taxon>
        <taxon>Mucilaginibacter</taxon>
    </lineage>
</organism>
<gene>
    <name evidence="1" type="ORF">RG47T_3588</name>
</gene>
<dbReference type="OrthoDB" id="954235at2"/>
<name>A0A1Q6A280_9SPHI</name>
<accession>A0A1Q6A280</accession>
<reference evidence="1 2" key="1">
    <citation type="submission" date="2016-11" db="EMBL/GenBank/DDBJ databases">
        <title>Whole Genome Sequencing of Mucilaginibacter polytrichastri RG4-7(T) isolated from the moss sample.</title>
        <authorList>
            <person name="Li Y."/>
        </authorList>
    </citation>
    <scope>NUCLEOTIDE SEQUENCE [LARGE SCALE GENOMIC DNA]</scope>
    <source>
        <strain evidence="1 2">RG4-7</strain>
    </source>
</reference>
<dbReference type="EMBL" id="MPPL01000001">
    <property type="protein sequence ID" value="OKS88124.1"/>
    <property type="molecule type" value="Genomic_DNA"/>
</dbReference>
<dbReference type="Proteomes" id="UP000186720">
    <property type="component" value="Unassembled WGS sequence"/>
</dbReference>
<evidence type="ECO:0000313" key="1">
    <source>
        <dbReference type="EMBL" id="OKS88124.1"/>
    </source>
</evidence>
<dbReference type="InterPro" id="IPR009078">
    <property type="entry name" value="Ferritin-like_SF"/>
</dbReference>
<evidence type="ECO:0000313" key="2">
    <source>
        <dbReference type="Proteomes" id="UP000186720"/>
    </source>
</evidence>
<proteinExistence type="predicted"/>
<dbReference type="SUPFAM" id="SSF47240">
    <property type="entry name" value="Ferritin-like"/>
    <property type="match status" value="1"/>
</dbReference>
<dbReference type="Pfam" id="PF05974">
    <property type="entry name" value="DUF892"/>
    <property type="match status" value="1"/>
</dbReference>
<dbReference type="InterPro" id="IPR012347">
    <property type="entry name" value="Ferritin-like"/>
</dbReference>
<dbReference type="InterPro" id="IPR010287">
    <property type="entry name" value="DUF892_YciF-like"/>
</dbReference>
<dbReference type="AlphaFoldDB" id="A0A1Q6A280"/>
<comment type="caution">
    <text evidence="1">The sequence shown here is derived from an EMBL/GenBank/DDBJ whole genome shotgun (WGS) entry which is preliminary data.</text>
</comment>
<dbReference type="Gene3D" id="1.20.1260.10">
    <property type="match status" value="1"/>
</dbReference>
<dbReference type="RefSeq" id="WP_074490679.1">
    <property type="nucleotide sequence ID" value="NZ_FPAM01000010.1"/>
</dbReference>
<sequence>MKNKLYYDKTINKLVPEKVRTFFVVHLNHIYTAKSHFVERLPEIGLQGYFEDLKKPIEKLTEDVTLQLSSLNAIFKLLDAEPTVNNSGSLICVVENAFSSIPFFGDSPSLRDMSLRYYLYNIANMETASFKILQTAASELKNKPISLLLTLNFKDAKIDRTKTLFGA</sequence>